<sequence length="49" mass="5812">MTQKINNAQLPNTNKLYLTCNVFLKLNPFLLINFSKKPFLNYDQSLIFF</sequence>
<accession>A0A382VUX9</accession>
<evidence type="ECO:0000313" key="1">
    <source>
        <dbReference type="EMBL" id="SVD49678.1"/>
    </source>
</evidence>
<organism evidence="1">
    <name type="scientific">marine metagenome</name>
    <dbReference type="NCBI Taxonomy" id="408172"/>
    <lineage>
        <taxon>unclassified sequences</taxon>
        <taxon>metagenomes</taxon>
        <taxon>ecological metagenomes</taxon>
    </lineage>
</organism>
<dbReference type="AlphaFoldDB" id="A0A382VUX9"/>
<protein>
    <submittedName>
        <fullName evidence="1">Uncharacterized protein</fullName>
    </submittedName>
</protein>
<proteinExistence type="predicted"/>
<reference evidence="1" key="1">
    <citation type="submission" date="2018-05" db="EMBL/GenBank/DDBJ databases">
        <authorList>
            <person name="Lanie J.A."/>
            <person name="Ng W.-L."/>
            <person name="Kazmierczak K.M."/>
            <person name="Andrzejewski T.M."/>
            <person name="Davidsen T.M."/>
            <person name="Wayne K.J."/>
            <person name="Tettelin H."/>
            <person name="Glass J.I."/>
            <person name="Rusch D."/>
            <person name="Podicherti R."/>
            <person name="Tsui H.-C.T."/>
            <person name="Winkler M.E."/>
        </authorList>
    </citation>
    <scope>NUCLEOTIDE SEQUENCE</scope>
</reference>
<name>A0A382VUX9_9ZZZZ</name>
<dbReference type="EMBL" id="UINC01154410">
    <property type="protein sequence ID" value="SVD49678.1"/>
    <property type="molecule type" value="Genomic_DNA"/>
</dbReference>
<gene>
    <name evidence="1" type="ORF">METZ01_LOCUS402532</name>
</gene>